<accession>A0A849BBM1</accession>
<reference evidence="2 3" key="1">
    <citation type="submission" date="2020-05" db="EMBL/GenBank/DDBJ databases">
        <title>MicrobeNet Type strains.</title>
        <authorList>
            <person name="Nicholson A.C."/>
        </authorList>
    </citation>
    <scope>NUCLEOTIDE SEQUENCE [LARGE SCALE GENOMIC DNA]</scope>
    <source>
        <strain evidence="2 3">ATCC 700815</strain>
    </source>
</reference>
<protein>
    <submittedName>
        <fullName evidence="2">Uncharacterized protein</fullName>
    </submittedName>
</protein>
<evidence type="ECO:0000313" key="2">
    <source>
        <dbReference type="EMBL" id="NNH13230.1"/>
    </source>
</evidence>
<proteinExistence type="predicted"/>
<feature type="region of interest" description="Disordered" evidence="1">
    <location>
        <begin position="19"/>
        <end position="40"/>
    </location>
</feature>
<dbReference type="EMBL" id="JABEMD010000042">
    <property type="protein sequence ID" value="NNH13230.1"/>
    <property type="molecule type" value="Genomic_DNA"/>
</dbReference>
<dbReference type="Proteomes" id="UP000542973">
    <property type="component" value="Unassembled WGS sequence"/>
</dbReference>
<comment type="caution">
    <text evidence="2">The sequence shown here is derived from an EMBL/GenBank/DDBJ whole genome shotgun (WGS) entry which is preliminary data.</text>
</comment>
<sequence length="129" mass="13501">MASLLRIGWDAVAAQCQRKAKRAAPTSADGPACSDGWSRMDGGAQRVPLVPVADPLEVPDELPLVLVPVPVPDRELSVGVTVPEPETEPDPDPVPLPAAVQPASPQAMAKARAAIEVIVLIFCFPPAVR</sequence>
<gene>
    <name evidence="2" type="ORF">HLB16_20435</name>
</gene>
<name>A0A849BBM1_9BURK</name>
<organism evidence="2 3">
    <name type="scientific">Cupriavidus gilardii</name>
    <dbReference type="NCBI Taxonomy" id="82541"/>
    <lineage>
        <taxon>Bacteria</taxon>
        <taxon>Pseudomonadati</taxon>
        <taxon>Pseudomonadota</taxon>
        <taxon>Betaproteobacteria</taxon>
        <taxon>Burkholderiales</taxon>
        <taxon>Burkholderiaceae</taxon>
        <taxon>Cupriavidus</taxon>
    </lineage>
</organism>
<evidence type="ECO:0000256" key="1">
    <source>
        <dbReference type="SAM" id="MobiDB-lite"/>
    </source>
</evidence>
<dbReference type="RefSeq" id="WP_144425858.1">
    <property type="nucleotide sequence ID" value="NZ_BAAAEB010000006.1"/>
</dbReference>
<dbReference type="AlphaFoldDB" id="A0A849BBM1"/>
<evidence type="ECO:0000313" key="3">
    <source>
        <dbReference type="Proteomes" id="UP000542973"/>
    </source>
</evidence>